<evidence type="ECO:0000259" key="6">
    <source>
        <dbReference type="Pfam" id="PF00717"/>
    </source>
</evidence>
<keyword evidence="4" id="KW-0238">DNA-binding</keyword>
<reference evidence="8 9" key="1">
    <citation type="submission" date="2023-01" db="EMBL/GenBank/DDBJ databases">
        <title>Vibrio sp. KJ40-1 sp.nov, isolated from marine algae.</title>
        <authorList>
            <person name="Butt M."/>
            <person name="Kim J.M.J."/>
            <person name="Jeon C.O.C."/>
        </authorList>
    </citation>
    <scope>NUCLEOTIDE SEQUENCE [LARGE SCALE GENOMIC DNA]</scope>
    <source>
        <strain evidence="8 9">KJ40-1</strain>
    </source>
</reference>
<evidence type="ECO:0000256" key="3">
    <source>
        <dbReference type="ARBA" id="ARBA00023015"/>
    </source>
</evidence>
<comment type="caution">
    <text evidence="8">The sequence shown here is derived from an EMBL/GenBank/DDBJ whole genome shotgun (WGS) entry which is preliminary data.</text>
</comment>
<dbReference type="InterPro" id="IPR039418">
    <property type="entry name" value="LexA-like"/>
</dbReference>
<dbReference type="Gene3D" id="2.10.109.10">
    <property type="entry name" value="Umud Fragment, subunit A"/>
    <property type="match status" value="1"/>
</dbReference>
<dbReference type="Pfam" id="PF00717">
    <property type="entry name" value="Peptidase_S24"/>
    <property type="match status" value="1"/>
</dbReference>
<gene>
    <name evidence="8" type="ORF">PGX00_03590</name>
</gene>
<evidence type="ECO:0000259" key="7">
    <source>
        <dbReference type="Pfam" id="PF07022"/>
    </source>
</evidence>
<dbReference type="PANTHER" id="PTHR40661:SF3">
    <property type="entry name" value="FELS-1 PROPHAGE TRANSCRIPTIONAL REGULATOR"/>
    <property type="match status" value="1"/>
</dbReference>
<evidence type="ECO:0000256" key="4">
    <source>
        <dbReference type="ARBA" id="ARBA00023125"/>
    </source>
</evidence>
<dbReference type="RefSeq" id="WP_272132962.1">
    <property type="nucleotide sequence ID" value="NZ_JAQLOI010000001.1"/>
</dbReference>
<organism evidence="8 9">
    <name type="scientific">Vibrio algarum</name>
    <dbReference type="NCBI Taxonomy" id="3020714"/>
    <lineage>
        <taxon>Bacteria</taxon>
        <taxon>Pseudomonadati</taxon>
        <taxon>Pseudomonadota</taxon>
        <taxon>Gammaproteobacteria</taxon>
        <taxon>Vibrionales</taxon>
        <taxon>Vibrionaceae</taxon>
        <taxon>Vibrio</taxon>
    </lineage>
</organism>
<dbReference type="InterPro" id="IPR019756">
    <property type="entry name" value="Pept_S26A_signal_pept_1_Ser-AS"/>
</dbReference>
<sequence length="213" mass="24465">MNTFEEKILHLKELTKTSSNAELAKVLEISPKTIYTWKERDKIPEKIFLKARHLSQKGSFPLKNGMISLTYFDVEASAGHGSLVEIEASSDMNFSEKYLREELHVNPSDVFLMRAKGDSMYPTLKDGSLLMVKRVEDFCGDGVYVFRVNGQVMVKRLQFQPTKITFKSDNAQFYEPWELTHIEIETIDFEILGQAVWGGENYNSTYIVRMGCL</sequence>
<protein>
    <submittedName>
        <fullName evidence="8">S24 family peptidase</fullName>
    </submittedName>
</protein>
<dbReference type="PANTHER" id="PTHR40661">
    <property type="match status" value="1"/>
</dbReference>
<feature type="domain" description="Peptidase S24/S26A/S26B/S26C" evidence="6">
    <location>
        <begin position="75"/>
        <end position="196"/>
    </location>
</feature>
<dbReference type="PROSITE" id="PS00501">
    <property type="entry name" value="SPASE_I_1"/>
    <property type="match status" value="1"/>
</dbReference>
<evidence type="ECO:0000256" key="5">
    <source>
        <dbReference type="ARBA" id="ARBA00023163"/>
    </source>
</evidence>
<dbReference type="Gene3D" id="1.10.260.40">
    <property type="entry name" value="lambda repressor-like DNA-binding domains"/>
    <property type="match status" value="1"/>
</dbReference>
<keyword evidence="3" id="KW-0805">Transcription regulation</keyword>
<name>A0ABT4YMS5_9VIBR</name>
<dbReference type="InterPro" id="IPR036286">
    <property type="entry name" value="LexA/Signal_pep-like_sf"/>
</dbReference>
<dbReference type="Proteomes" id="UP001210678">
    <property type="component" value="Unassembled WGS sequence"/>
</dbReference>
<evidence type="ECO:0000256" key="1">
    <source>
        <dbReference type="ARBA" id="ARBA00022670"/>
    </source>
</evidence>
<dbReference type="CDD" id="cd06529">
    <property type="entry name" value="S24_LexA-like"/>
    <property type="match status" value="1"/>
</dbReference>
<keyword evidence="9" id="KW-1185">Reference proteome</keyword>
<evidence type="ECO:0000256" key="2">
    <source>
        <dbReference type="ARBA" id="ARBA00022801"/>
    </source>
</evidence>
<feature type="domain" description="Bacteriophage CI repressor N-terminal" evidence="7">
    <location>
        <begin position="10"/>
        <end position="47"/>
    </location>
</feature>
<accession>A0ABT4YMS5</accession>
<proteinExistence type="predicted"/>
<evidence type="ECO:0000313" key="8">
    <source>
        <dbReference type="EMBL" id="MDB1122825.1"/>
    </source>
</evidence>
<keyword evidence="5" id="KW-0804">Transcription</keyword>
<keyword evidence="1" id="KW-0645">Protease</keyword>
<dbReference type="InterPro" id="IPR010744">
    <property type="entry name" value="Phage_CI_N"/>
</dbReference>
<dbReference type="InterPro" id="IPR015927">
    <property type="entry name" value="Peptidase_S24_S26A/B/C"/>
</dbReference>
<evidence type="ECO:0000313" key="9">
    <source>
        <dbReference type="Proteomes" id="UP001210678"/>
    </source>
</evidence>
<dbReference type="InterPro" id="IPR010982">
    <property type="entry name" value="Lambda_DNA-bd_dom_sf"/>
</dbReference>
<keyword evidence="2" id="KW-0378">Hydrolase</keyword>
<dbReference type="EMBL" id="JAQLOI010000001">
    <property type="protein sequence ID" value="MDB1122825.1"/>
    <property type="molecule type" value="Genomic_DNA"/>
</dbReference>
<dbReference type="Pfam" id="PF07022">
    <property type="entry name" value="Phage_CI_repr"/>
    <property type="match status" value="1"/>
</dbReference>
<dbReference type="SUPFAM" id="SSF51306">
    <property type="entry name" value="LexA/Signal peptidase"/>
    <property type="match status" value="1"/>
</dbReference>